<dbReference type="InterPro" id="IPR018490">
    <property type="entry name" value="cNMP-bd_dom_sf"/>
</dbReference>
<dbReference type="Proteomes" id="UP000632339">
    <property type="component" value="Unassembled WGS sequence"/>
</dbReference>
<evidence type="ECO:0000313" key="2">
    <source>
        <dbReference type="EMBL" id="GGM94716.1"/>
    </source>
</evidence>
<reference evidence="3" key="1">
    <citation type="journal article" date="2019" name="Int. J. Syst. Evol. Microbiol.">
        <title>The Global Catalogue of Microorganisms (GCM) 10K type strain sequencing project: providing services to taxonomists for standard genome sequencing and annotation.</title>
        <authorList>
            <consortium name="The Broad Institute Genomics Platform"/>
            <consortium name="The Broad Institute Genome Sequencing Center for Infectious Disease"/>
            <person name="Wu L."/>
            <person name="Ma J."/>
        </authorList>
    </citation>
    <scope>NUCLEOTIDE SEQUENCE [LARGE SCALE GENOMIC DNA]</scope>
    <source>
        <strain evidence="3">CGMCC 1.6375</strain>
    </source>
</reference>
<sequence>MDARQILKEHLTKSVELTDAQFDGFYACFKHESFRKGQTLIREGDAVTREYFVLSGCLKTYFLNDELKMTILQFAMPTWWASDYMALYNHCKAAVMVDCVSNAEVLSISADDRERMCHEVEAIGHFFRWRTNRGFAALQKRLLSFMTNDTKQRYEDLLAQYPMLFQLVPKHLIASYLGVSRETVSRLYHASR</sequence>
<evidence type="ECO:0000313" key="3">
    <source>
        <dbReference type="Proteomes" id="UP000632339"/>
    </source>
</evidence>
<evidence type="ECO:0000259" key="1">
    <source>
        <dbReference type="PROSITE" id="PS50042"/>
    </source>
</evidence>
<proteinExistence type="predicted"/>
<keyword evidence="3" id="KW-1185">Reference proteome</keyword>
<feature type="domain" description="Cyclic nucleotide-binding" evidence="1">
    <location>
        <begin position="34"/>
        <end position="116"/>
    </location>
</feature>
<accession>A0ABQ2HZZ8</accession>
<comment type="caution">
    <text evidence="2">The sequence shown here is derived from an EMBL/GenBank/DDBJ whole genome shotgun (WGS) entry which is preliminary data.</text>
</comment>
<organism evidence="2 3">
    <name type="scientific">Dyadobacter beijingensis</name>
    <dbReference type="NCBI Taxonomy" id="365489"/>
    <lineage>
        <taxon>Bacteria</taxon>
        <taxon>Pseudomonadati</taxon>
        <taxon>Bacteroidota</taxon>
        <taxon>Cytophagia</taxon>
        <taxon>Cytophagales</taxon>
        <taxon>Spirosomataceae</taxon>
        <taxon>Dyadobacter</taxon>
    </lineage>
</organism>
<dbReference type="EMBL" id="BMLI01000001">
    <property type="protein sequence ID" value="GGM94716.1"/>
    <property type="molecule type" value="Genomic_DNA"/>
</dbReference>
<dbReference type="SUPFAM" id="SSF51206">
    <property type="entry name" value="cAMP-binding domain-like"/>
    <property type="match status" value="1"/>
</dbReference>
<dbReference type="Gene3D" id="2.60.120.10">
    <property type="entry name" value="Jelly Rolls"/>
    <property type="match status" value="1"/>
</dbReference>
<dbReference type="InterPro" id="IPR000595">
    <property type="entry name" value="cNMP-bd_dom"/>
</dbReference>
<dbReference type="InterPro" id="IPR014710">
    <property type="entry name" value="RmlC-like_jellyroll"/>
</dbReference>
<name>A0ABQ2HZZ8_9BACT</name>
<dbReference type="RefSeq" id="WP_019943031.1">
    <property type="nucleotide sequence ID" value="NZ_BMLI01000001.1"/>
</dbReference>
<protein>
    <submittedName>
        <fullName evidence="2">Cyclic nucleotide-binding protein</fullName>
    </submittedName>
</protein>
<gene>
    <name evidence="2" type="ORF">GCM10010967_30100</name>
</gene>
<dbReference type="Pfam" id="PF00027">
    <property type="entry name" value="cNMP_binding"/>
    <property type="match status" value="1"/>
</dbReference>
<dbReference type="PROSITE" id="PS50042">
    <property type="entry name" value="CNMP_BINDING_3"/>
    <property type="match status" value="1"/>
</dbReference>
<dbReference type="CDD" id="cd00038">
    <property type="entry name" value="CAP_ED"/>
    <property type="match status" value="1"/>
</dbReference>